<dbReference type="SFLD" id="SFLDF00288">
    <property type="entry name" value="HemN-like__clustered_with_nucl"/>
    <property type="match status" value="1"/>
</dbReference>
<dbReference type="InterPro" id="IPR007197">
    <property type="entry name" value="rSAM"/>
</dbReference>
<evidence type="ECO:0000256" key="6">
    <source>
        <dbReference type="ARBA" id="ARBA00022723"/>
    </source>
</evidence>
<dbReference type="RefSeq" id="WP_155309549.1">
    <property type="nucleotide sequence ID" value="NZ_AP021879.1"/>
</dbReference>
<dbReference type="AlphaFoldDB" id="A0A5K8A6X0"/>
<evidence type="ECO:0000256" key="10">
    <source>
        <dbReference type="RuleBase" id="RU364116"/>
    </source>
</evidence>
<dbReference type="SMART" id="SM00729">
    <property type="entry name" value="Elp3"/>
    <property type="match status" value="1"/>
</dbReference>
<dbReference type="EMBL" id="AP021879">
    <property type="protein sequence ID" value="BBO88221.1"/>
    <property type="molecule type" value="Genomic_DNA"/>
</dbReference>
<accession>A0A5K8A6X0</accession>
<keyword evidence="8 10" id="KW-0411">Iron-sulfur</keyword>
<dbReference type="PROSITE" id="PS51918">
    <property type="entry name" value="RADICAL_SAM"/>
    <property type="match status" value="1"/>
</dbReference>
<dbReference type="Pfam" id="PF04055">
    <property type="entry name" value="Radical_SAM"/>
    <property type="match status" value="1"/>
</dbReference>
<dbReference type="InterPro" id="IPR006638">
    <property type="entry name" value="Elp3/MiaA/NifB-like_rSAM"/>
</dbReference>
<dbReference type="NCBIfam" id="TIGR00539">
    <property type="entry name" value="hemN_rel"/>
    <property type="match status" value="1"/>
</dbReference>
<dbReference type="GO" id="GO:0051539">
    <property type="term" value="F:4 iron, 4 sulfur cluster binding"/>
    <property type="evidence" value="ECO:0007669"/>
    <property type="project" value="UniProtKB-UniRule"/>
</dbReference>
<dbReference type="GO" id="GO:0006779">
    <property type="term" value="P:porphyrin-containing compound biosynthetic process"/>
    <property type="evidence" value="ECO:0007669"/>
    <property type="project" value="InterPro"/>
</dbReference>
<evidence type="ECO:0000256" key="3">
    <source>
        <dbReference type="ARBA" id="ARBA00017228"/>
    </source>
</evidence>
<dbReference type="Pfam" id="PF06969">
    <property type="entry name" value="HemN_C"/>
    <property type="match status" value="1"/>
</dbReference>
<name>A0A5K8A6X0_9BACT</name>
<evidence type="ECO:0000313" key="12">
    <source>
        <dbReference type="EMBL" id="BBO88221.1"/>
    </source>
</evidence>
<evidence type="ECO:0000256" key="2">
    <source>
        <dbReference type="ARBA" id="ARBA00006100"/>
    </source>
</evidence>
<evidence type="ECO:0000259" key="11">
    <source>
        <dbReference type="PROSITE" id="PS51918"/>
    </source>
</evidence>
<comment type="similarity">
    <text evidence="2">Belongs to the anaerobic coproporphyrinogen-III oxidase family. HemW subfamily.</text>
</comment>
<dbReference type="PANTHER" id="PTHR13932">
    <property type="entry name" value="COPROPORPHYRINIGEN III OXIDASE"/>
    <property type="match status" value="1"/>
</dbReference>
<evidence type="ECO:0000256" key="8">
    <source>
        <dbReference type="ARBA" id="ARBA00023014"/>
    </source>
</evidence>
<feature type="domain" description="Radical SAM core" evidence="11">
    <location>
        <begin position="14"/>
        <end position="247"/>
    </location>
</feature>
<dbReference type="Gene3D" id="3.20.20.70">
    <property type="entry name" value="Aldolase class I"/>
    <property type="match status" value="1"/>
</dbReference>
<proteinExistence type="inferred from homology"/>
<comment type="cofactor">
    <cofactor evidence="1">
        <name>[4Fe-4S] cluster</name>
        <dbReference type="ChEBI" id="CHEBI:49883"/>
    </cofactor>
</comment>
<dbReference type="GO" id="GO:0046872">
    <property type="term" value="F:metal ion binding"/>
    <property type="evidence" value="ECO:0007669"/>
    <property type="project" value="UniProtKB-UniRule"/>
</dbReference>
<dbReference type="Proteomes" id="UP000422108">
    <property type="component" value="Chromosome"/>
</dbReference>
<evidence type="ECO:0000313" key="13">
    <source>
        <dbReference type="Proteomes" id="UP000422108"/>
    </source>
</evidence>
<organism evidence="12 13">
    <name type="scientific">Desulfosarcina ovata subsp. ovata</name>
    <dbReference type="NCBI Taxonomy" id="2752305"/>
    <lineage>
        <taxon>Bacteria</taxon>
        <taxon>Pseudomonadati</taxon>
        <taxon>Thermodesulfobacteriota</taxon>
        <taxon>Desulfobacteria</taxon>
        <taxon>Desulfobacterales</taxon>
        <taxon>Desulfosarcinaceae</taxon>
        <taxon>Desulfosarcina</taxon>
    </lineage>
</organism>
<dbReference type="SFLD" id="SFLDG01065">
    <property type="entry name" value="anaerobic_coproporphyrinogen-I"/>
    <property type="match status" value="1"/>
</dbReference>
<protein>
    <recommendedName>
        <fullName evidence="3 10">Heme chaperone HemW</fullName>
    </recommendedName>
</protein>
<keyword evidence="7 10" id="KW-0408">Iron</keyword>
<keyword evidence="9 10" id="KW-0143">Chaperone</keyword>
<dbReference type="GO" id="GO:0005737">
    <property type="term" value="C:cytoplasm"/>
    <property type="evidence" value="ECO:0007669"/>
    <property type="project" value="UniProtKB-SubCell"/>
</dbReference>
<reference evidence="12 13" key="1">
    <citation type="submission" date="2019-11" db="EMBL/GenBank/DDBJ databases">
        <title>Comparative genomics of hydrocarbon-degrading Desulfosarcina strains.</title>
        <authorList>
            <person name="Watanabe M."/>
            <person name="Kojima H."/>
            <person name="Fukui M."/>
        </authorList>
    </citation>
    <scope>NUCLEOTIDE SEQUENCE [LARGE SCALE GENOMIC DNA]</scope>
    <source>
        <strain evidence="13">oXyS1</strain>
    </source>
</reference>
<dbReference type="SFLD" id="SFLDG01082">
    <property type="entry name" value="B12-binding_domain_containing"/>
    <property type="match status" value="1"/>
</dbReference>
<dbReference type="InterPro" id="IPR004559">
    <property type="entry name" value="HemW-like"/>
</dbReference>
<keyword evidence="13" id="KW-1185">Reference proteome</keyword>
<dbReference type="CDD" id="cd01335">
    <property type="entry name" value="Radical_SAM"/>
    <property type="match status" value="1"/>
</dbReference>
<dbReference type="GO" id="GO:0004109">
    <property type="term" value="F:coproporphyrinogen oxidase activity"/>
    <property type="evidence" value="ECO:0007669"/>
    <property type="project" value="InterPro"/>
</dbReference>
<dbReference type="PANTHER" id="PTHR13932:SF5">
    <property type="entry name" value="RADICAL S-ADENOSYL METHIONINE DOMAIN-CONTAINING PROTEIN 1, MITOCHONDRIAL"/>
    <property type="match status" value="1"/>
</dbReference>
<dbReference type="SFLD" id="SFLDF00562">
    <property type="entry name" value="HemN-like__clustered_with_heat"/>
    <property type="match status" value="1"/>
</dbReference>
<evidence type="ECO:0000256" key="4">
    <source>
        <dbReference type="ARBA" id="ARBA00022617"/>
    </source>
</evidence>
<dbReference type="Gene3D" id="1.10.10.920">
    <property type="match status" value="1"/>
</dbReference>
<evidence type="ECO:0000256" key="7">
    <source>
        <dbReference type="ARBA" id="ARBA00023004"/>
    </source>
</evidence>
<keyword evidence="4 10" id="KW-0349">Heme</keyword>
<comment type="subcellular location">
    <subcellularLocation>
        <location evidence="10">Cytoplasm</location>
    </subcellularLocation>
</comment>
<evidence type="ECO:0000256" key="5">
    <source>
        <dbReference type="ARBA" id="ARBA00022691"/>
    </source>
</evidence>
<keyword evidence="6 10" id="KW-0479">Metal-binding</keyword>
<evidence type="ECO:0000256" key="9">
    <source>
        <dbReference type="ARBA" id="ARBA00023186"/>
    </source>
</evidence>
<keyword evidence="10" id="KW-0963">Cytoplasm</keyword>
<dbReference type="InterPro" id="IPR034505">
    <property type="entry name" value="Coproporphyrinogen-III_oxidase"/>
</dbReference>
<evidence type="ECO:0000256" key="1">
    <source>
        <dbReference type="ARBA" id="ARBA00001966"/>
    </source>
</evidence>
<dbReference type="SFLD" id="SFLDS00029">
    <property type="entry name" value="Radical_SAM"/>
    <property type="match status" value="1"/>
</dbReference>
<dbReference type="InterPro" id="IPR013785">
    <property type="entry name" value="Aldolase_TIM"/>
</dbReference>
<keyword evidence="10" id="KW-0004">4Fe-4S</keyword>
<dbReference type="InterPro" id="IPR010723">
    <property type="entry name" value="HemN_C"/>
</dbReference>
<dbReference type="SUPFAM" id="SSF102114">
    <property type="entry name" value="Radical SAM enzymes"/>
    <property type="match status" value="1"/>
</dbReference>
<keyword evidence="5 10" id="KW-0949">S-adenosyl-L-methionine</keyword>
<comment type="function">
    <text evidence="10">Probably acts as a heme chaperone, transferring heme to an unknown acceptor. Binds one molecule of heme per monomer, possibly covalently. Binds 1 [4Fe-4S] cluster. The cluster is coordinated with 3 cysteines and an exchangeable S-adenosyl-L-methionine.</text>
</comment>
<gene>
    <name evidence="12" type="ORF">DSCOOX_14010</name>
</gene>
<dbReference type="InterPro" id="IPR058240">
    <property type="entry name" value="rSAM_sf"/>
</dbReference>
<sequence length="400" mass="45124">MQNERATDTQAALGTDTAPAGIYIHVPFCRAKCPYCDFYSVTDSDRIPNFVDALLKELKRRRGRVPSADTVYFGGGTPSILTPGQIERILGAVHDAFNMMPDSEVTLEVNPGTVSLDSLHGFRNAGINRLNIGLQSTNDRTLGFLGRIHTAEQARNTYRWARQAGFDNVGLDLIYGIPGQSREAWRAELADVTRLKSEHLSCYTLTLEPGTPLADRVNQGRIPSPDEAVVGDLFVFTCKWLDDHGYRQYEISNFARQDPGKGIDLRSRHNRKYWNFVPYLGFGPAAHSFLDQCRWWNHRNLAAYLADVAAGRLPVAEKERLTRDQQLIEAIYLGLRQTDGIDTVDFRQRFAIDFFDYFRKAMVPLIDGGLIQLASRRVRLTAQGMRLLEHVADVFIQALE</sequence>